<gene>
    <name evidence="1" type="ORF">KMZ93_10060</name>
</gene>
<dbReference type="RefSeq" id="WP_215605926.1">
    <property type="nucleotide sequence ID" value="NZ_CP076136.1"/>
</dbReference>
<dbReference type="AlphaFoldDB" id="A0A975P170"/>
<evidence type="ECO:0000313" key="1">
    <source>
        <dbReference type="EMBL" id="QWG25188.1"/>
    </source>
</evidence>
<dbReference type="Proteomes" id="UP000676951">
    <property type="component" value="Chromosome"/>
</dbReference>
<organism evidence="1 2">
    <name type="scientific">Bradyrhizobium sediminis</name>
    <dbReference type="NCBI Taxonomy" id="2840469"/>
    <lineage>
        <taxon>Bacteria</taxon>
        <taxon>Pseudomonadati</taxon>
        <taxon>Pseudomonadota</taxon>
        <taxon>Alphaproteobacteria</taxon>
        <taxon>Hyphomicrobiales</taxon>
        <taxon>Nitrobacteraceae</taxon>
        <taxon>Bradyrhizobium</taxon>
    </lineage>
</organism>
<protein>
    <submittedName>
        <fullName evidence="1">Uncharacterized protein</fullName>
    </submittedName>
</protein>
<name>A0A975P170_9BRAD</name>
<accession>A0A975P170</accession>
<proteinExistence type="predicted"/>
<evidence type="ECO:0000313" key="2">
    <source>
        <dbReference type="Proteomes" id="UP000676951"/>
    </source>
</evidence>
<reference evidence="1 2" key="1">
    <citation type="submission" date="2021-06" db="EMBL/GenBank/DDBJ databases">
        <title>Bradyrhizobium sp. S2-11-4 Genome sequencing.</title>
        <authorList>
            <person name="Jin L."/>
        </authorList>
    </citation>
    <scope>NUCLEOTIDE SEQUENCE [LARGE SCALE GENOMIC DNA]</scope>
    <source>
        <strain evidence="1 2">S2-11-4</strain>
    </source>
</reference>
<keyword evidence="2" id="KW-1185">Reference proteome</keyword>
<sequence length="68" mass="6835">MPFRQASVEGIAATAHYSCKPACPIQSAGDWGAAGISGWPGPARGAVGIRVAPARSTTAVEVMLMPPG</sequence>
<dbReference type="EMBL" id="CP076136">
    <property type="protein sequence ID" value="QWG25188.1"/>
    <property type="molecule type" value="Genomic_DNA"/>
</dbReference>